<dbReference type="OrthoDB" id="127802at2759"/>
<dbReference type="AlphaFoldDB" id="A0A9W6X206"/>
<protein>
    <submittedName>
        <fullName evidence="2">Unnamed protein product</fullName>
    </submittedName>
</protein>
<evidence type="ECO:0000256" key="1">
    <source>
        <dbReference type="SAM" id="SignalP"/>
    </source>
</evidence>
<feature type="signal peptide" evidence="1">
    <location>
        <begin position="1"/>
        <end position="31"/>
    </location>
</feature>
<dbReference type="EMBL" id="BSXW01000607">
    <property type="protein sequence ID" value="GMF26485.1"/>
    <property type="molecule type" value="Genomic_DNA"/>
</dbReference>
<dbReference type="Proteomes" id="UP001165083">
    <property type="component" value="Unassembled WGS sequence"/>
</dbReference>
<feature type="chain" id="PRO_5040930500" evidence="1">
    <location>
        <begin position="32"/>
        <end position="155"/>
    </location>
</feature>
<evidence type="ECO:0000313" key="3">
    <source>
        <dbReference type="Proteomes" id="UP001165083"/>
    </source>
</evidence>
<comment type="caution">
    <text evidence="2">The sequence shown here is derived from an EMBL/GenBank/DDBJ whole genome shotgun (WGS) entry which is preliminary data.</text>
</comment>
<accession>A0A9W6X206</accession>
<gene>
    <name evidence="2" type="ORF">Plil01_001101100</name>
</gene>
<keyword evidence="1" id="KW-0732">Signal</keyword>
<sequence length="155" mass="16826">MPTQTQILVGTLSLAALLLMVELSMLRGGGGMPADYLHADTVESESFYPEEILQSKWADEVDEADLVHLSLLHEACLTYKDSVVPWTYGLGGVVAKPSVLIDKDDPELLEKMRQCPDVDIFLPLGIRGHGYCEDSIAYTKCTLLGVLKIEGGAGC</sequence>
<keyword evidence="3" id="KW-1185">Reference proteome</keyword>
<name>A0A9W6X206_9STRA</name>
<proteinExistence type="predicted"/>
<evidence type="ECO:0000313" key="2">
    <source>
        <dbReference type="EMBL" id="GMF26485.1"/>
    </source>
</evidence>
<organism evidence="2 3">
    <name type="scientific">Phytophthora lilii</name>
    <dbReference type="NCBI Taxonomy" id="2077276"/>
    <lineage>
        <taxon>Eukaryota</taxon>
        <taxon>Sar</taxon>
        <taxon>Stramenopiles</taxon>
        <taxon>Oomycota</taxon>
        <taxon>Peronosporomycetes</taxon>
        <taxon>Peronosporales</taxon>
        <taxon>Peronosporaceae</taxon>
        <taxon>Phytophthora</taxon>
    </lineage>
</organism>
<reference evidence="2" key="1">
    <citation type="submission" date="2023-04" db="EMBL/GenBank/DDBJ databases">
        <title>Phytophthora lilii NBRC 32176.</title>
        <authorList>
            <person name="Ichikawa N."/>
            <person name="Sato H."/>
            <person name="Tonouchi N."/>
        </authorList>
    </citation>
    <scope>NUCLEOTIDE SEQUENCE</scope>
    <source>
        <strain evidence="2">NBRC 32176</strain>
    </source>
</reference>